<dbReference type="PROSITE" id="PS00972">
    <property type="entry name" value="USP_1"/>
    <property type="match status" value="1"/>
</dbReference>
<evidence type="ECO:0000313" key="3">
    <source>
        <dbReference type="EMBL" id="MEQ2275397.1"/>
    </source>
</evidence>
<dbReference type="InterPro" id="IPR050164">
    <property type="entry name" value="Peptidase_C19"/>
</dbReference>
<dbReference type="SUPFAM" id="SSF54001">
    <property type="entry name" value="Cysteine proteinases"/>
    <property type="match status" value="1"/>
</dbReference>
<dbReference type="PROSITE" id="PS50235">
    <property type="entry name" value="USP_3"/>
    <property type="match status" value="1"/>
</dbReference>
<feature type="compositionally biased region" description="Polar residues" evidence="1">
    <location>
        <begin position="116"/>
        <end position="132"/>
    </location>
</feature>
<evidence type="ECO:0000313" key="4">
    <source>
        <dbReference type="Proteomes" id="UP001444071"/>
    </source>
</evidence>
<feature type="region of interest" description="Disordered" evidence="1">
    <location>
        <begin position="102"/>
        <end position="154"/>
    </location>
</feature>
<gene>
    <name evidence="3" type="primary">USP47</name>
    <name evidence="3" type="ORF">XENORESO_002875</name>
</gene>
<dbReference type="InterPro" id="IPR001394">
    <property type="entry name" value="Peptidase_C19_UCH"/>
</dbReference>
<dbReference type="InterPro" id="IPR038765">
    <property type="entry name" value="Papain-like_cys_pep_sf"/>
</dbReference>
<dbReference type="GO" id="GO:0016787">
    <property type="term" value="F:hydrolase activity"/>
    <property type="evidence" value="ECO:0007669"/>
    <property type="project" value="UniProtKB-KW"/>
</dbReference>
<dbReference type="InterPro" id="IPR018200">
    <property type="entry name" value="USP_CS"/>
</dbReference>
<protein>
    <submittedName>
        <fullName evidence="3">Ubiquitin carboxyl-terminal hydrolase 47</fullName>
    </submittedName>
</protein>
<reference evidence="3 4" key="1">
    <citation type="submission" date="2021-06" db="EMBL/GenBank/DDBJ databases">
        <authorList>
            <person name="Palmer J.M."/>
        </authorList>
    </citation>
    <scope>NUCLEOTIDE SEQUENCE [LARGE SCALE GENOMIC DNA]</scope>
    <source>
        <strain evidence="3 4">XR_2019</strain>
        <tissue evidence="3">Muscle</tissue>
    </source>
</reference>
<evidence type="ECO:0000256" key="1">
    <source>
        <dbReference type="SAM" id="MobiDB-lite"/>
    </source>
</evidence>
<evidence type="ECO:0000259" key="2">
    <source>
        <dbReference type="PROSITE" id="PS50235"/>
    </source>
</evidence>
<feature type="domain" description="USP" evidence="2">
    <location>
        <begin position="173"/>
        <end position="289"/>
    </location>
</feature>
<accession>A0ABV0X281</accession>
<organism evidence="3 4">
    <name type="scientific">Xenotaenia resolanae</name>
    <dbReference type="NCBI Taxonomy" id="208358"/>
    <lineage>
        <taxon>Eukaryota</taxon>
        <taxon>Metazoa</taxon>
        <taxon>Chordata</taxon>
        <taxon>Craniata</taxon>
        <taxon>Vertebrata</taxon>
        <taxon>Euteleostomi</taxon>
        <taxon>Actinopterygii</taxon>
        <taxon>Neopterygii</taxon>
        <taxon>Teleostei</taxon>
        <taxon>Neoteleostei</taxon>
        <taxon>Acanthomorphata</taxon>
        <taxon>Ovalentaria</taxon>
        <taxon>Atherinomorphae</taxon>
        <taxon>Cyprinodontiformes</taxon>
        <taxon>Goodeidae</taxon>
        <taxon>Xenotaenia</taxon>
    </lineage>
</organism>
<keyword evidence="3" id="KW-0378">Hydrolase</keyword>
<dbReference type="Gene3D" id="3.90.70.10">
    <property type="entry name" value="Cysteine proteinases"/>
    <property type="match status" value="1"/>
</dbReference>
<proteinExistence type="predicted"/>
<dbReference type="EMBL" id="JAHRIM010081563">
    <property type="protein sequence ID" value="MEQ2275397.1"/>
    <property type="molecule type" value="Genomic_DNA"/>
</dbReference>
<dbReference type="PANTHER" id="PTHR24006:SF702">
    <property type="entry name" value="UBIQUITIN CARBOXYL-TERMINAL HYDROLASE 47"/>
    <property type="match status" value="1"/>
</dbReference>
<keyword evidence="4" id="KW-1185">Reference proteome</keyword>
<dbReference type="Pfam" id="PF25985">
    <property type="entry name" value="Ubiquitin_USP47_N"/>
    <property type="match status" value="1"/>
</dbReference>
<dbReference type="InterPro" id="IPR028889">
    <property type="entry name" value="USP"/>
</dbReference>
<name>A0ABV0X281_9TELE</name>
<comment type="caution">
    <text evidence="3">The sequence shown here is derived from an EMBL/GenBank/DDBJ whole genome shotgun (WGS) entry which is preliminary data.</text>
</comment>
<dbReference type="PANTHER" id="PTHR24006">
    <property type="entry name" value="UBIQUITIN CARBOXYL-TERMINAL HYDROLASE"/>
    <property type="match status" value="1"/>
</dbReference>
<dbReference type="Pfam" id="PF00443">
    <property type="entry name" value="UCH"/>
    <property type="match status" value="1"/>
</dbReference>
<sequence length="289" mass="31929">MEMVPSEENQFVPKEIHNAAEEPRVLCIIQDITSVKTVNKRLTLNLPASTTLSKLYEDVAHKAEYVNGTFDLAWGSVVNMAPLEHNSEMSLSDSGFEPGGKKNFLHLTDKDGEQPHTASDESGTADNSGLDDSSQERFIGPLQRDGSASGSGDYSSPSYSYSSILSKSETGYVGLVNQAMTCYLNSLLQTLFMTPEFRNALYNWEFEESEEDPVTSIPYQLQRLFVLLQTSKKRAIETTDVTRSFGWDSSEDLNILSGFVVQPGSSMTSRNCAGSCLMPWSRSGGRQNR</sequence>
<dbReference type="Proteomes" id="UP001444071">
    <property type="component" value="Unassembled WGS sequence"/>
</dbReference>